<keyword evidence="2" id="KW-1185">Reference proteome</keyword>
<evidence type="ECO:0000313" key="1">
    <source>
        <dbReference type="EMBL" id="KAJ8634605.1"/>
    </source>
</evidence>
<proteinExistence type="predicted"/>
<protein>
    <submittedName>
        <fullName evidence="1">Uncharacterized protein</fullName>
    </submittedName>
</protein>
<dbReference type="EMBL" id="CM056811">
    <property type="protein sequence ID" value="KAJ8634605.1"/>
    <property type="molecule type" value="Genomic_DNA"/>
</dbReference>
<dbReference type="Proteomes" id="UP001234297">
    <property type="component" value="Chromosome 3"/>
</dbReference>
<comment type="caution">
    <text evidence="1">The sequence shown here is derived from an EMBL/GenBank/DDBJ whole genome shotgun (WGS) entry which is preliminary data.</text>
</comment>
<name>A0ACC2LMC4_PERAE</name>
<evidence type="ECO:0000313" key="2">
    <source>
        <dbReference type="Proteomes" id="UP001234297"/>
    </source>
</evidence>
<gene>
    <name evidence="1" type="ORF">MRB53_008872</name>
</gene>
<reference evidence="1 2" key="1">
    <citation type="journal article" date="2022" name="Hortic Res">
        <title>A haplotype resolved chromosomal level avocado genome allows analysis of novel avocado genes.</title>
        <authorList>
            <person name="Nath O."/>
            <person name="Fletcher S.J."/>
            <person name="Hayward A."/>
            <person name="Shaw L.M."/>
            <person name="Masouleh A.K."/>
            <person name="Furtado A."/>
            <person name="Henry R.J."/>
            <person name="Mitter N."/>
        </authorList>
    </citation>
    <scope>NUCLEOTIDE SEQUENCE [LARGE SCALE GENOMIC DNA]</scope>
    <source>
        <strain evidence="2">cv. Hass</strain>
    </source>
</reference>
<sequence>MEGCKCNSIISNNPQTPTNENVSYIASLLEGDELFFNKLISRVQRLFQRSLFLHIVLSGCSKSTLRLGTASWRTQESAQRRYHPTSQPTSGTAGLEPGSSAVHPPAHRLEPVDGLDMEQEDEEESAHSTKSKEYGVSRCGEVRELWVWEL</sequence>
<accession>A0ACC2LMC4</accession>
<organism evidence="1 2">
    <name type="scientific">Persea americana</name>
    <name type="common">Avocado</name>
    <dbReference type="NCBI Taxonomy" id="3435"/>
    <lineage>
        <taxon>Eukaryota</taxon>
        <taxon>Viridiplantae</taxon>
        <taxon>Streptophyta</taxon>
        <taxon>Embryophyta</taxon>
        <taxon>Tracheophyta</taxon>
        <taxon>Spermatophyta</taxon>
        <taxon>Magnoliopsida</taxon>
        <taxon>Magnoliidae</taxon>
        <taxon>Laurales</taxon>
        <taxon>Lauraceae</taxon>
        <taxon>Persea</taxon>
    </lineage>
</organism>